<evidence type="ECO:0000256" key="5">
    <source>
        <dbReference type="ARBA" id="ARBA00023295"/>
    </source>
</evidence>
<reference evidence="13" key="1">
    <citation type="submission" date="2017-01" db="EMBL/GenBank/DDBJ databases">
        <authorList>
            <person name="Varghese N."/>
            <person name="Submissions S."/>
        </authorList>
    </citation>
    <scope>NUCLEOTIDE SEQUENCE [LARGE SCALE GENOMIC DNA]</scope>
    <source>
        <strain evidence="13">DM9</strain>
    </source>
</reference>
<dbReference type="Pfam" id="PF00728">
    <property type="entry name" value="Glyco_hydro_20"/>
    <property type="match status" value="1"/>
</dbReference>
<dbReference type="AlphaFoldDB" id="A0A1N6XC46"/>
<dbReference type="Pfam" id="PF02838">
    <property type="entry name" value="Glyco_hydro_20b"/>
    <property type="match status" value="1"/>
</dbReference>
<dbReference type="PANTHER" id="PTHR22600:SF57">
    <property type="entry name" value="BETA-N-ACETYLHEXOSAMINIDASE"/>
    <property type="match status" value="1"/>
</dbReference>
<comment type="similarity">
    <text evidence="2">Belongs to the glycosyl hydrolase 20 family.</text>
</comment>
<dbReference type="GO" id="GO:0004563">
    <property type="term" value="F:beta-N-acetylhexosaminidase activity"/>
    <property type="evidence" value="ECO:0007669"/>
    <property type="project" value="UniProtKB-EC"/>
</dbReference>
<dbReference type="InterPro" id="IPR017853">
    <property type="entry name" value="GH"/>
</dbReference>
<name>A0A1N6XC46_9BACT</name>
<dbReference type="STRING" id="1077936.SAMN05421545_2055"/>
<dbReference type="InterPro" id="IPR004867">
    <property type="entry name" value="CHB_C_dom"/>
</dbReference>
<gene>
    <name evidence="12" type="ORF">SAMN05421545_2055</name>
</gene>
<organism evidence="12 13">
    <name type="scientific">Pontibacter lucknowensis</name>
    <dbReference type="NCBI Taxonomy" id="1077936"/>
    <lineage>
        <taxon>Bacteria</taxon>
        <taxon>Pseudomonadati</taxon>
        <taxon>Bacteroidota</taxon>
        <taxon>Cytophagia</taxon>
        <taxon>Cytophagales</taxon>
        <taxon>Hymenobacteraceae</taxon>
        <taxon>Pontibacter</taxon>
    </lineage>
</organism>
<dbReference type="InterPro" id="IPR008965">
    <property type="entry name" value="CBM2/CBM3_carb-bd_dom_sf"/>
</dbReference>
<dbReference type="SUPFAM" id="SSF81296">
    <property type="entry name" value="E set domains"/>
    <property type="match status" value="1"/>
</dbReference>
<dbReference type="GO" id="GO:0016020">
    <property type="term" value="C:membrane"/>
    <property type="evidence" value="ECO:0007669"/>
    <property type="project" value="TreeGrafter"/>
</dbReference>
<dbReference type="SUPFAM" id="SSF51445">
    <property type="entry name" value="(Trans)glycosidases"/>
    <property type="match status" value="1"/>
</dbReference>
<keyword evidence="4" id="KW-0378">Hydrolase</keyword>
<dbReference type="EC" id="3.2.1.52" evidence="3"/>
<dbReference type="PANTHER" id="PTHR22600">
    <property type="entry name" value="BETA-HEXOSAMINIDASE"/>
    <property type="match status" value="1"/>
</dbReference>
<dbReference type="GO" id="GO:0030203">
    <property type="term" value="P:glycosaminoglycan metabolic process"/>
    <property type="evidence" value="ECO:0007669"/>
    <property type="project" value="TreeGrafter"/>
</dbReference>
<dbReference type="InterPro" id="IPR015882">
    <property type="entry name" value="HEX_bac_N"/>
</dbReference>
<evidence type="ECO:0000256" key="4">
    <source>
        <dbReference type="ARBA" id="ARBA00022801"/>
    </source>
</evidence>
<feature type="region of interest" description="Disordered" evidence="9">
    <location>
        <begin position="374"/>
        <end position="402"/>
    </location>
</feature>
<dbReference type="Proteomes" id="UP000185924">
    <property type="component" value="Unassembled WGS sequence"/>
</dbReference>
<dbReference type="CDD" id="cd02847">
    <property type="entry name" value="E_set_Chitobiase_C"/>
    <property type="match status" value="1"/>
</dbReference>
<dbReference type="InterPro" id="IPR029018">
    <property type="entry name" value="Hex-like_dom2"/>
</dbReference>
<keyword evidence="13" id="KW-1185">Reference proteome</keyword>
<proteinExistence type="inferred from homology"/>
<keyword evidence="5" id="KW-0326">Glycosidase</keyword>
<evidence type="ECO:0000313" key="13">
    <source>
        <dbReference type="Proteomes" id="UP000185924"/>
    </source>
</evidence>
<feature type="chain" id="PRO_5013178990" description="beta-N-acetylhexosaminidase" evidence="10">
    <location>
        <begin position="23"/>
        <end position="851"/>
    </location>
</feature>
<dbReference type="InterPro" id="IPR012291">
    <property type="entry name" value="CBM2_carb-bd_dom_sf"/>
</dbReference>
<evidence type="ECO:0000256" key="8">
    <source>
        <dbReference type="PIRSR" id="PIRSR625705-1"/>
    </source>
</evidence>
<evidence type="ECO:0000313" key="12">
    <source>
        <dbReference type="EMBL" id="SIQ99829.1"/>
    </source>
</evidence>
<keyword evidence="10" id="KW-0732">Signal</keyword>
<dbReference type="Pfam" id="PF03174">
    <property type="entry name" value="CHB_HEX_C"/>
    <property type="match status" value="1"/>
</dbReference>
<evidence type="ECO:0000256" key="1">
    <source>
        <dbReference type="ARBA" id="ARBA00001231"/>
    </source>
</evidence>
<dbReference type="Gene3D" id="2.60.40.290">
    <property type="match status" value="1"/>
</dbReference>
<comment type="catalytic activity">
    <reaction evidence="1">
        <text>Hydrolysis of terminal non-reducing N-acetyl-D-hexosamine residues in N-acetyl-beta-D-hexosaminides.</text>
        <dbReference type="EC" id="3.2.1.52"/>
    </reaction>
</comment>
<accession>A0A1N6XC46</accession>
<evidence type="ECO:0000256" key="6">
    <source>
        <dbReference type="ARBA" id="ARBA00030512"/>
    </source>
</evidence>
<dbReference type="GO" id="GO:0005975">
    <property type="term" value="P:carbohydrate metabolic process"/>
    <property type="evidence" value="ECO:0007669"/>
    <property type="project" value="InterPro"/>
</dbReference>
<dbReference type="SMART" id="SM01081">
    <property type="entry name" value="CHB_HEX"/>
    <property type="match status" value="1"/>
</dbReference>
<dbReference type="Gene3D" id="3.30.379.10">
    <property type="entry name" value="Chitobiase/beta-hexosaminidase domain 2-like"/>
    <property type="match status" value="1"/>
</dbReference>
<evidence type="ECO:0000256" key="10">
    <source>
        <dbReference type="SAM" id="SignalP"/>
    </source>
</evidence>
<dbReference type="SUPFAM" id="SSF49384">
    <property type="entry name" value="Carbohydrate-binding domain"/>
    <property type="match status" value="1"/>
</dbReference>
<evidence type="ECO:0000256" key="9">
    <source>
        <dbReference type="SAM" id="MobiDB-lite"/>
    </source>
</evidence>
<dbReference type="EMBL" id="FTNM01000002">
    <property type="protein sequence ID" value="SIQ99829.1"/>
    <property type="molecule type" value="Genomic_DNA"/>
</dbReference>
<dbReference type="Gene3D" id="3.20.20.80">
    <property type="entry name" value="Glycosidases"/>
    <property type="match status" value="1"/>
</dbReference>
<dbReference type="InterPro" id="IPR025705">
    <property type="entry name" value="Beta_hexosaminidase_sua/sub"/>
</dbReference>
<feature type="active site" description="Proton donor" evidence="8">
    <location>
        <position position="520"/>
    </location>
</feature>
<sequence>MKKTLVGLLCALFVLLYANAFAQESKNQFDPKKLQLNYEVTDGKYQDKPQTLAVLTLTNNGNVPLPASGWTLYFHSFPALKPIAENAPVKVEHVNGDLRYLVPTDAFKELAPGASQRIELLSGGQVVNDSRTPHGFYLVWDNDKSKGYATAPISVKKPDQPWVDWVQAKDIYAQNKVITDIPEEKLTKVFPTPAVYHETGQPFTMTATVPIVTDAAFLREADLLADHFGTVFGKKPVISMLGTGKAIRLQQKKGMGPEAYELQVSPQEVVIAASTPAGAFYGTQSLKTLIPAAALAKNQTSVSLPGVRVSDAPRFGHRAFMMDVSRNFQSKEQVLKVLDMMALYKLNVLHFHLNDDEGWRLEIPGLPELTEVGGKRGHTLDEKNHLQPSLGSGPDANKTSGSGHYTKADYIEILKYATERHIKVIPEIETPGHARAAIKSMDARYARLMQEGKPEEAKRYLLRDLEDQSVYRSVQNWNDNVINVALPSTYTFLEKVVDEILAMYQEAGAPIQTIHMGGDEVPNGVWEKSPAVNALMAANPTIKGKYDLWDYYFGKVNDMLNARKLYLSGWEEIGLTRVEQNGKKVYVPNQDFKGKNFHVDVWNNLWGAEDLAYRMANAGYKVVLTNASNLYLDLTYQKAYEEPGLYWAGYLDLDKPFYFIPFDYMKNQKVDTNNDPINPAVVYKGKERLTAFGRSNIVGLQAPLWSEMIKTPERLEYMLLPKLLGLAERAWAPDPAWATEPNAAKGEAAYNQAWSAFVNVLGKRELPRLSHYAGGFQYRIPTAGAVVENGRVLANVQLPGFTIRYTTDGTEPGEKSPVYTGPISDKGEIKLKVFSPTGRSGRVVTVVNKAS</sequence>
<protein>
    <recommendedName>
        <fullName evidence="3">beta-N-acetylhexosaminidase</fullName>
        <ecNumber evidence="3">3.2.1.52</ecNumber>
    </recommendedName>
    <alternativeName>
        <fullName evidence="6">Beta-N-acetylhexosaminidase</fullName>
    </alternativeName>
    <alternativeName>
        <fullName evidence="7">N-acetyl-beta-glucosaminidase</fullName>
    </alternativeName>
</protein>
<feature type="signal peptide" evidence="10">
    <location>
        <begin position="1"/>
        <end position="22"/>
    </location>
</feature>
<dbReference type="GO" id="GO:0030247">
    <property type="term" value="F:polysaccharide binding"/>
    <property type="evidence" value="ECO:0007669"/>
    <property type="project" value="InterPro"/>
</dbReference>
<evidence type="ECO:0000256" key="7">
    <source>
        <dbReference type="ARBA" id="ARBA00033000"/>
    </source>
</evidence>
<dbReference type="Gene3D" id="2.60.40.10">
    <property type="entry name" value="Immunoglobulins"/>
    <property type="match status" value="1"/>
</dbReference>
<feature type="domain" description="Chitobiase/beta-hexosaminidases N-terminal" evidence="11">
    <location>
        <begin position="32"/>
        <end position="202"/>
    </location>
</feature>
<evidence type="ECO:0000259" key="11">
    <source>
        <dbReference type="SMART" id="SM01081"/>
    </source>
</evidence>
<dbReference type="RefSeq" id="WP_076421996.1">
    <property type="nucleotide sequence ID" value="NZ_FTNM01000002.1"/>
</dbReference>
<dbReference type="InterPro" id="IPR004866">
    <property type="entry name" value="CHB/HEX_N_dom"/>
</dbReference>
<dbReference type="InterPro" id="IPR013783">
    <property type="entry name" value="Ig-like_fold"/>
</dbReference>
<dbReference type="InterPro" id="IPR014756">
    <property type="entry name" value="Ig_E-set"/>
</dbReference>
<dbReference type="OrthoDB" id="9763537at2"/>
<dbReference type="PRINTS" id="PR00738">
    <property type="entry name" value="GLHYDRLASE20"/>
</dbReference>
<dbReference type="Pfam" id="PF03173">
    <property type="entry name" value="CHB_HEX"/>
    <property type="match status" value="1"/>
</dbReference>
<evidence type="ECO:0000256" key="2">
    <source>
        <dbReference type="ARBA" id="ARBA00006285"/>
    </source>
</evidence>
<dbReference type="SUPFAM" id="SSF55545">
    <property type="entry name" value="beta-N-acetylhexosaminidase-like domain"/>
    <property type="match status" value="1"/>
</dbReference>
<evidence type="ECO:0000256" key="3">
    <source>
        <dbReference type="ARBA" id="ARBA00012663"/>
    </source>
</evidence>
<dbReference type="InterPro" id="IPR015883">
    <property type="entry name" value="Glyco_hydro_20_cat"/>
</dbReference>